<proteinExistence type="predicted"/>
<dbReference type="AlphaFoldDB" id="A0A2T6AL03"/>
<keyword evidence="2" id="KW-1185">Reference proteome</keyword>
<evidence type="ECO:0008006" key="3">
    <source>
        <dbReference type="Google" id="ProtNLM"/>
    </source>
</evidence>
<dbReference type="NCBIfam" id="NF041418">
    <property type="entry name" value="MbpA"/>
    <property type="match status" value="1"/>
</dbReference>
<protein>
    <recommendedName>
        <fullName evidence="3">Mobilization protein</fullName>
    </recommendedName>
</protein>
<evidence type="ECO:0000313" key="1">
    <source>
        <dbReference type="EMBL" id="PTX44499.1"/>
    </source>
</evidence>
<reference evidence="1 2" key="1">
    <citation type="submission" date="2018-04" db="EMBL/GenBank/DDBJ databases">
        <title>Genomic Encyclopedia of Archaeal and Bacterial Type Strains, Phase II (KMG-II): from individual species to whole genera.</title>
        <authorList>
            <person name="Goeker M."/>
        </authorList>
    </citation>
    <scope>NUCLEOTIDE SEQUENCE [LARGE SCALE GENOMIC DNA]</scope>
    <source>
        <strain evidence="1 2">DSM 23082</strain>
    </source>
</reference>
<sequence length="98" mass="11657">MKQVVTKFRCTIFEKKLIRIKAKNASLSVSEYCRRSAMDKKVVQRLTEEEIEIYQNLVTFHNNFKWIGNMFRKKDPGLTKAVYDLADEIKEQLKKLNK</sequence>
<dbReference type="Pfam" id="PF21983">
    <property type="entry name" value="NikA-like"/>
    <property type="match status" value="1"/>
</dbReference>
<dbReference type="OrthoDB" id="3034992at2"/>
<accession>A0A2T6AL03</accession>
<dbReference type="InterPro" id="IPR053842">
    <property type="entry name" value="NikA-like"/>
</dbReference>
<organism evidence="1 2">
    <name type="scientific">Christiangramia gaetbulicola</name>
    <dbReference type="NCBI Taxonomy" id="703340"/>
    <lineage>
        <taxon>Bacteria</taxon>
        <taxon>Pseudomonadati</taxon>
        <taxon>Bacteroidota</taxon>
        <taxon>Flavobacteriia</taxon>
        <taxon>Flavobacteriales</taxon>
        <taxon>Flavobacteriaceae</taxon>
        <taxon>Christiangramia</taxon>
    </lineage>
</organism>
<dbReference type="RefSeq" id="WP_108170453.1">
    <property type="nucleotide sequence ID" value="NZ_QBKQ01000001.1"/>
</dbReference>
<dbReference type="Proteomes" id="UP000244174">
    <property type="component" value="Unassembled WGS sequence"/>
</dbReference>
<dbReference type="EMBL" id="QBKQ01000001">
    <property type="protein sequence ID" value="PTX44499.1"/>
    <property type="molecule type" value="Genomic_DNA"/>
</dbReference>
<name>A0A2T6AL03_9FLAO</name>
<gene>
    <name evidence="1" type="ORF">C8P64_0478</name>
</gene>
<comment type="caution">
    <text evidence="1">The sequence shown here is derived from an EMBL/GenBank/DDBJ whole genome shotgun (WGS) entry which is preliminary data.</text>
</comment>
<dbReference type="InterPro" id="IPR049793">
    <property type="entry name" value="MbpA-like"/>
</dbReference>
<evidence type="ECO:0000313" key="2">
    <source>
        <dbReference type="Proteomes" id="UP000244174"/>
    </source>
</evidence>